<dbReference type="InterPro" id="IPR005467">
    <property type="entry name" value="His_kinase_dom"/>
</dbReference>
<evidence type="ECO:0000256" key="3">
    <source>
        <dbReference type="ARBA" id="ARBA00012438"/>
    </source>
</evidence>
<dbReference type="PROSITE" id="PS50109">
    <property type="entry name" value="HIS_KIN"/>
    <property type="match status" value="1"/>
</dbReference>
<gene>
    <name evidence="15" type="ORF">ACFOSB_13210</name>
</gene>
<keyword evidence="9" id="KW-0902">Two-component regulatory system</keyword>
<feature type="domain" description="Histidine kinase" evidence="13">
    <location>
        <begin position="243"/>
        <end position="454"/>
    </location>
</feature>
<feature type="coiled-coil region" evidence="11">
    <location>
        <begin position="206"/>
        <end position="236"/>
    </location>
</feature>
<dbReference type="CDD" id="cd06225">
    <property type="entry name" value="HAMP"/>
    <property type="match status" value="1"/>
</dbReference>
<evidence type="ECO:0000256" key="12">
    <source>
        <dbReference type="SAM" id="Phobius"/>
    </source>
</evidence>
<evidence type="ECO:0000313" key="15">
    <source>
        <dbReference type="EMBL" id="MFC3833820.1"/>
    </source>
</evidence>
<evidence type="ECO:0000256" key="7">
    <source>
        <dbReference type="ARBA" id="ARBA00022777"/>
    </source>
</evidence>
<keyword evidence="4" id="KW-0597">Phosphoprotein</keyword>
<dbReference type="SUPFAM" id="SSF47384">
    <property type="entry name" value="Homodimeric domain of signal transducing histidine kinase"/>
    <property type="match status" value="1"/>
</dbReference>
<evidence type="ECO:0000256" key="1">
    <source>
        <dbReference type="ARBA" id="ARBA00000085"/>
    </source>
</evidence>
<dbReference type="CDD" id="cd00075">
    <property type="entry name" value="HATPase"/>
    <property type="match status" value="1"/>
</dbReference>
<comment type="caution">
    <text evidence="15">The sequence shown here is derived from an EMBL/GenBank/DDBJ whole genome shotgun (WGS) entry which is preliminary data.</text>
</comment>
<dbReference type="SMART" id="SM00387">
    <property type="entry name" value="HATPase_c"/>
    <property type="match status" value="1"/>
</dbReference>
<dbReference type="RefSeq" id="WP_322473492.1">
    <property type="nucleotide sequence ID" value="NZ_JBHRZG010000014.1"/>
</dbReference>
<dbReference type="Gene3D" id="3.30.565.10">
    <property type="entry name" value="Histidine kinase-like ATPase, C-terminal domain"/>
    <property type="match status" value="1"/>
</dbReference>
<evidence type="ECO:0000259" key="13">
    <source>
        <dbReference type="PROSITE" id="PS50109"/>
    </source>
</evidence>
<keyword evidence="10 12" id="KW-0472">Membrane</keyword>
<dbReference type="PROSITE" id="PS50885">
    <property type="entry name" value="HAMP"/>
    <property type="match status" value="1"/>
</dbReference>
<keyword evidence="11" id="KW-0175">Coiled coil</keyword>
<organism evidence="15 16">
    <name type="scientific">Deinococcus rufus</name>
    <dbReference type="NCBI Taxonomy" id="2136097"/>
    <lineage>
        <taxon>Bacteria</taxon>
        <taxon>Thermotogati</taxon>
        <taxon>Deinococcota</taxon>
        <taxon>Deinococci</taxon>
        <taxon>Deinococcales</taxon>
        <taxon>Deinococcaceae</taxon>
        <taxon>Deinococcus</taxon>
    </lineage>
</organism>
<evidence type="ECO:0000256" key="4">
    <source>
        <dbReference type="ARBA" id="ARBA00022553"/>
    </source>
</evidence>
<evidence type="ECO:0000256" key="11">
    <source>
        <dbReference type="SAM" id="Coils"/>
    </source>
</evidence>
<keyword evidence="8 12" id="KW-1133">Transmembrane helix</keyword>
<dbReference type="Gene3D" id="6.10.340.10">
    <property type="match status" value="1"/>
</dbReference>
<reference evidence="16" key="1">
    <citation type="journal article" date="2019" name="Int. J. Syst. Evol. Microbiol.">
        <title>The Global Catalogue of Microorganisms (GCM) 10K type strain sequencing project: providing services to taxonomists for standard genome sequencing and annotation.</title>
        <authorList>
            <consortium name="The Broad Institute Genomics Platform"/>
            <consortium name="The Broad Institute Genome Sequencing Center for Infectious Disease"/>
            <person name="Wu L."/>
            <person name="Ma J."/>
        </authorList>
    </citation>
    <scope>NUCLEOTIDE SEQUENCE [LARGE SCALE GENOMIC DNA]</scope>
    <source>
        <strain evidence="16">CCTCC AB 2017081</strain>
    </source>
</reference>
<proteinExistence type="predicted"/>
<accession>A0ABV7ZAR5</accession>
<dbReference type="Pfam" id="PF02518">
    <property type="entry name" value="HATPase_c"/>
    <property type="match status" value="1"/>
</dbReference>
<dbReference type="Pfam" id="PF00512">
    <property type="entry name" value="HisKA"/>
    <property type="match status" value="1"/>
</dbReference>
<dbReference type="InterPro" id="IPR004358">
    <property type="entry name" value="Sig_transdc_His_kin-like_C"/>
</dbReference>
<dbReference type="SUPFAM" id="SSF55874">
    <property type="entry name" value="ATPase domain of HSP90 chaperone/DNA topoisomerase II/histidine kinase"/>
    <property type="match status" value="1"/>
</dbReference>
<dbReference type="Proteomes" id="UP001595803">
    <property type="component" value="Unassembled WGS sequence"/>
</dbReference>
<dbReference type="GO" id="GO:0016301">
    <property type="term" value="F:kinase activity"/>
    <property type="evidence" value="ECO:0007669"/>
    <property type="project" value="UniProtKB-KW"/>
</dbReference>
<dbReference type="InterPro" id="IPR003661">
    <property type="entry name" value="HisK_dim/P_dom"/>
</dbReference>
<dbReference type="InterPro" id="IPR036097">
    <property type="entry name" value="HisK_dim/P_sf"/>
</dbReference>
<dbReference type="InterPro" id="IPR036890">
    <property type="entry name" value="HATPase_C_sf"/>
</dbReference>
<keyword evidence="5" id="KW-0808">Transferase</keyword>
<keyword evidence="6 12" id="KW-0812">Transmembrane</keyword>
<dbReference type="EC" id="2.7.13.3" evidence="3"/>
<evidence type="ECO:0000259" key="14">
    <source>
        <dbReference type="PROSITE" id="PS50885"/>
    </source>
</evidence>
<feature type="domain" description="HAMP" evidence="14">
    <location>
        <begin position="170"/>
        <end position="228"/>
    </location>
</feature>
<name>A0ABV7ZAR5_9DEIO</name>
<evidence type="ECO:0000256" key="9">
    <source>
        <dbReference type="ARBA" id="ARBA00023012"/>
    </source>
</evidence>
<dbReference type="CDD" id="cd00082">
    <property type="entry name" value="HisKA"/>
    <property type="match status" value="1"/>
</dbReference>
<dbReference type="InterPro" id="IPR050428">
    <property type="entry name" value="TCS_sensor_his_kinase"/>
</dbReference>
<evidence type="ECO:0000256" key="10">
    <source>
        <dbReference type="ARBA" id="ARBA00023136"/>
    </source>
</evidence>
<feature type="transmembrane region" description="Helical" evidence="12">
    <location>
        <begin position="149"/>
        <end position="173"/>
    </location>
</feature>
<evidence type="ECO:0000256" key="8">
    <source>
        <dbReference type="ARBA" id="ARBA00022989"/>
    </source>
</evidence>
<dbReference type="Gene3D" id="1.10.287.130">
    <property type="match status" value="1"/>
</dbReference>
<dbReference type="SMART" id="SM00304">
    <property type="entry name" value="HAMP"/>
    <property type="match status" value="1"/>
</dbReference>
<dbReference type="InterPro" id="IPR003594">
    <property type="entry name" value="HATPase_dom"/>
</dbReference>
<evidence type="ECO:0000313" key="16">
    <source>
        <dbReference type="Proteomes" id="UP001595803"/>
    </source>
</evidence>
<dbReference type="Pfam" id="PF00672">
    <property type="entry name" value="HAMP"/>
    <property type="match status" value="1"/>
</dbReference>
<keyword evidence="16" id="KW-1185">Reference proteome</keyword>
<dbReference type="PANTHER" id="PTHR45436">
    <property type="entry name" value="SENSOR HISTIDINE KINASE YKOH"/>
    <property type="match status" value="1"/>
</dbReference>
<dbReference type="PRINTS" id="PR00344">
    <property type="entry name" value="BCTRLSENSOR"/>
</dbReference>
<dbReference type="EMBL" id="JBHRZG010000014">
    <property type="protein sequence ID" value="MFC3833820.1"/>
    <property type="molecule type" value="Genomic_DNA"/>
</dbReference>
<dbReference type="InterPro" id="IPR003660">
    <property type="entry name" value="HAMP_dom"/>
</dbReference>
<evidence type="ECO:0000256" key="6">
    <source>
        <dbReference type="ARBA" id="ARBA00022692"/>
    </source>
</evidence>
<comment type="catalytic activity">
    <reaction evidence="1">
        <text>ATP + protein L-histidine = ADP + protein N-phospho-L-histidine.</text>
        <dbReference type="EC" id="2.7.13.3"/>
    </reaction>
</comment>
<evidence type="ECO:0000256" key="2">
    <source>
        <dbReference type="ARBA" id="ARBA00004370"/>
    </source>
</evidence>
<comment type="subcellular location">
    <subcellularLocation>
        <location evidence="2">Membrane</location>
    </subcellularLocation>
</comment>
<evidence type="ECO:0000256" key="5">
    <source>
        <dbReference type="ARBA" id="ARBA00022679"/>
    </source>
</evidence>
<sequence length="455" mass="48149">MTLRARLLALLVVVLLAAFGLAGTAVTLGVRASAWAQAEQTVTRALAGVNLAGAGVDGQDTRLGVWYRRLSEEALGLRTRGTLILPDGRTYGTDSGSDAVDAAAVARARRDGQAVSGITRLVSTPGGTVLALDVPRAEVDGLARRTAGIFAGVAAVTLLLATVGAWWLLGVGLRPVRVMARRAEDLHPAGVAGADLGARLPLPGPHDEVRSLAESLNRLLARLEDSVSRLRTEEARTRAFAADASHELRTPLAAIAGSLEVLERAGDDPDVRGRLHATLRRETRRATRLVEDLLTLTRLDAGAGLRLEVLEPWPLLLETTEAARHLAPHLTLEVQAAPDMRRARVTADRTRLEGAVWNLLRNAMTATPAGGSVNVTLDGDPTTVRIAVRNPARLPDEFRARMFDRFARGPDAPPGGVGLGLAIVQATARAHGGDVAVTQHPDDLEVSITLPRASP</sequence>
<dbReference type="SMART" id="SM00388">
    <property type="entry name" value="HisKA"/>
    <property type="match status" value="1"/>
</dbReference>
<dbReference type="PANTHER" id="PTHR45436:SF5">
    <property type="entry name" value="SENSOR HISTIDINE KINASE TRCS"/>
    <property type="match status" value="1"/>
</dbReference>
<keyword evidence="7 15" id="KW-0418">Kinase</keyword>
<protein>
    <recommendedName>
        <fullName evidence="3">histidine kinase</fullName>
        <ecNumber evidence="3">2.7.13.3</ecNumber>
    </recommendedName>
</protein>